<dbReference type="RefSeq" id="XP_025832210.1">
    <property type="nucleotide sequence ID" value="XM_025976425.1"/>
</dbReference>
<dbReference type="PANTHER" id="PTHR10338:SF108">
    <property type="entry name" value="INTER-ALPHA-TRYPSIN INHIBITOR HEAVY CHAIN H4-LIKE PROTEIN"/>
    <property type="match status" value="1"/>
</dbReference>
<evidence type="ECO:0000259" key="3">
    <source>
        <dbReference type="PROSITE" id="PS51468"/>
    </source>
</evidence>
<dbReference type="InParanoid" id="A0A7F5R8C0"/>
<sequence>MNRLKSCLLIVCIWFCTWDGVLSFPSTTESLVVDTGENSPIDIHTKETYDSTDLHSTPRITEMHIISNVSNRFAHTIIRSKVKNFSNSSKEATFSVVLPDSAYISGFVMEIDGKNYTAYVKEKEEAKKIYDEAVASGIGAAHVAVDTRDSNVFTVSVNVEPESKAAFYLTYEELLNRQNGYYELVINIRPGQPVKQLGVEVKLAESRPIKYVRAPPLRTGNEIGSDKEELDPRANVELINSTSAVVTFNPSIQRQKELAKHLGTEANDGLAGQFIVQYDVERDPLGGEVLLDDGYFVHFFAPSDLDPLPKHVVFVLDTSGSMFDRKIAQLKEAMKSILEELKSSDKFNLVEFNTDVKVWNLQNGTESTLYPPGGASWAYEGTNVSLEDIRFPPAYSVNKENIEKAKNTVSGFEPNGGTNINDALKVALHLIEAERKSNKGSDKLQPLIIFLTDGEPTVGVYSTDQIVAEISEFNQGRRKSVLFSLSFGEAADKKFLQKLALHNSGFSKHIYEGADASLQLQGFYKQISSPLLANVTFKYVPTVTGVTKTIFPVLFNGSEIVVAGRYEQPPSESPENGKDDVIALDVVAFCGTGLINLKPIYERPVTGLQRIWAYLTVKQLLEEKEISKNPDELKKKALAIALQHSFVTPVSSLVVVKPNETRPVDAESTQNSQDRAFYLQSSMKAGFPVRGYPMSLPNFAQISAFSSFDPVAPIAYDSEDSAITMLPATDDPLSSFPWLKDELSENGTIHFPTGDFELSFNATVPTHACSNAPPLNASGNCTLISNCGTALIFLMKIDDLIKHFCPLDKYIGVCCPDDIVVP</sequence>
<dbReference type="Proteomes" id="UP000192223">
    <property type="component" value="Unplaced"/>
</dbReference>
<reference evidence="5" key="1">
    <citation type="submission" date="2025-08" db="UniProtKB">
        <authorList>
            <consortium name="RefSeq"/>
        </authorList>
    </citation>
    <scope>IDENTIFICATION</scope>
    <source>
        <tissue evidence="5">Entire body</tissue>
    </source>
</reference>
<organism evidence="4 5">
    <name type="scientific">Agrilus planipennis</name>
    <name type="common">Emerald ash borer</name>
    <name type="synonym">Agrilus marcopoli</name>
    <dbReference type="NCBI Taxonomy" id="224129"/>
    <lineage>
        <taxon>Eukaryota</taxon>
        <taxon>Metazoa</taxon>
        <taxon>Ecdysozoa</taxon>
        <taxon>Arthropoda</taxon>
        <taxon>Hexapoda</taxon>
        <taxon>Insecta</taxon>
        <taxon>Pterygota</taxon>
        <taxon>Neoptera</taxon>
        <taxon>Endopterygota</taxon>
        <taxon>Coleoptera</taxon>
        <taxon>Polyphaga</taxon>
        <taxon>Elateriformia</taxon>
        <taxon>Buprestoidea</taxon>
        <taxon>Buprestidae</taxon>
        <taxon>Agrilinae</taxon>
        <taxon>Agrilus</taxon>
    </lineage>
</organism>
<feature type="domain" description="VIT" evidence="3">
    <location>
        <begin position="44"/>
        <end position="173"/>
    </location>
</feature>
<dbReference type="InterPro" id="IPR013694">
    <property type="entry name" value="VIT"/>
</dbReference>
<feature type="signal peptide" evidence="1">
    <location>
        <begin position="1"/>
        <end position="23"/>
    </location>
</feature>
<dbReference type="InterPro" id="IPR036465">
    <property type="entry name" value="vWFA_dom_sf"/>
</dbReference>
<dbReference type="KEGG" id="apln:108742415"/>
<dbReference type="AlphaFoldDB" id="A0A7F5R8C0"/>
<evidence type="ECO:0000256" key="1">
    <source>
        <dbReference type="SAM" id="SignalP"/>
    </source>
</evidence>
<dbReference type="PROSITE" id="PS50234">
    <property type="entry name" value="VWFA"/>
    <property type="match status" value="1"/>
</dbReference>
<dbReference type="Gene3D" id="3.40.50.410">
    <property type="entry name" value="von Willebrand factor, type A domain"/>
    <property type="match status" value="1"/>
</dbReference>
<evidence type="ECO:0000313" key="5">
    <source>
        <dbReference type="RefSeq" id="XP_025832210.1"/>
    </source>
</evidence>
<keyword evidence="1" id="KW-0732">Signal</keyword>
<dbReference type="GO" id="GO:0032991">
    <property type="term" value="C:protein-containing complex"/>
    <property type="evidence" value="ECO:0007669"/>
    <property type="project" value="UniProtKB-ARBA"/>
</dbReference>
<dbReference type="GeneID" id="108742415"/>
<dbReference type="InterPro" id="IPR050934">
    <property type="entry name" value="ITIH"/>
</dbReference>
<proteinExistence type="predicted"/>
<dbReference type="SUPFAM" id="SSF53300">
    <property type="entry name" value="vWA-like"/>
    <property type="match status" value="1"/>
</dbReference>
<dbReference type="OrthoDB" id="299997at2759"/>
<dbReference type="PANTHER" id="PTHR10338">
    <property type="entry name" value="INTER-ALPHA-TRYPSIN INHIBITOR HEAVY CHAIN FAMILY MEMBER"/>
    <property type="match status" value="1"/>
</dbReference>
<dbReference type="PROSITE" id="PS51468">
    <property type="entry name" value="VIT"/>
    <property type="match status" value="1"/>
</dbReference>
<dbReference type="Pfam" id="PF00092">
    <property type="entry name" value="VWA"/>
    <property type="match status" value="2"/>
</dbReference>
<dbReference type="SMART" id="SM00327">
    <property type="entry name" value="VWA"/>
    <property type="match status" value="1"/>
</dbReference>
<evidence type="ECO:0000259" key="2">
    <source>
        <dbReference type="PROSITE" id="PS50234"/>
    </source>
</evidence>
<accession>A0A7F5R8C0</accession>
<evidence type="ECO:0000313" key="4">
    <source>
        <dbReference type="Proteomes" id="UP000192223"/>
    </source>
</evidence>
<dbReference type="InterPro" id="IPR002035">
    <property type="entry name" value="VWF_A"/>
</dbReference>
<dbReference type="SMART" id="SM00609">
    <property type="entry name" value="VIT"/>
    <property type="match status" value="1"/>
</dbReference>
<feature type="chain" id="PRO_5029000201" evidence="1">
    <location>
        <begin position="24"/>
        <end position="822"/>
    </location>
</feature>
<gene>
    <name evidence="5" type="primary">LOC108742415</name>
</gene>
<dbReference type="Pfam" id="PF08487">
    <property type="entry name" value="VIT"/>
    <property type="match status" value="1"/>
</dbReference>
<feature type="domain" description="VWFA" evidence="2">
    <location>
        <begin position="311"/>
        <end position="527"/>
    </location>
</feature>
<name>A0A7F5R8C0_AGRPL</name>
<protein>
    <submittedName>
        <fullName evidence="5">Inter-alpha-trypsin inhibitor heavy chain H4</fullName>
    </submittedName>
</protein>
<keyword evidence="4" id="KW-1185">Reference proteome</keyword>